<dbReference type="EMBL" id="JFBX01000564">
    <property type="protein sequence ID" value="KXH35320.1"/>
    <property type="molecule type" value="Genomic_DNA"/>
</dbReference>
<dbReference type="SUPFAM" id="SSF51735">
    <property type="entry name" value="NAD(P)-binding Rossmann-fold domains"/>
    <property type="match status" value="1"/>
</dbReference>
<feature type="domain" description="CENP-V/GFA" evidence="8">
    <location>
        <begin position="244"/>
        <end position="381"/>
    </location>
</feature>
<evidence type="ECO:0000256" key="3">
    <source>
        <dbReference type="ARBA" id="ARBA00022723"/>
    </source>
</evidence>
<keyword evidence="10" id="KW-1185">Reference proteome</keyword>
<dbReference type="AlphaFoldDB" id="A0A135SHD2"/>
<dbReference type="InterPro" id="IPR006913">
    <property type="entry name" value="CENP-V/GFA"/>
</dbReference>
<dbReference type="InterPro" id="IPR011057">
    <property type="entry name" value="Mss4-like_sf"/>
</dbReference>
<organism evidence="9 10">
    <name type="scientific">Colletotrichum simmondsii</name>
    <dbReference type="NCBI Taxonomy" id="703756"/>
    <lineage>
        <taxon>Eukaryota</taxon>
        <taxon>Fungi</taxon>
        <taxon>Dikarya</taxon>
        <taxon>Ascomycota</taxon>
        <taxon>Pezizomycotina</taxon>
        <taxon>Sordariomycetes</taxon>
        <taxon>Hypocreomycetidae</taxon>
        <taxon>Glomerellales</taxon>
        <taxon>Glomerellaceae</taxon>
        <taxon>Colletotrichum</taxon>
        <taxon>Colletotrichum acutatum species complex</taxon>
    </lineage>
</organism>
<evidence type="ECO:0000313" key="10">
    <source>
        <dbReference type="Proteomes" id="UP000070328"/>
    </source>
</evidence>
<sequence length="462" mass="50633">MSRESADPTVALVTGANQGIGYEIAKRLASEHPDYHVFMTGRRKEAIEKAASELQEAGLNVEPLVLDITSDDSIELAVDTVRTKFGHLDVLINNAGILLGKPEDSIRQKLATVYNTNVFGSIAVTDAFIPLLRESSKVKRVVFVSSGLGSLAIRTDPSLGPVRDFIEYGSSKAALNHAAMTFASRYRDDKMWKFNICCPGYCATNMNSYEGPDEASLGSVQAVHLATLGPDVFTMDGQPVRRPYKGSCHCGATQYIVFLSFPHTLPPARVPRAESRTHQDFYRCNCTTCHKAGIFHMRLASAPDDFLLLKPLDPYNDLGDYTVYEKDLHFLFCKGCGMRCFTFMGKGEVVDVDLAALGVGAGTDSGSEEKEARSKGGPAATATAGEKSMTKVWRPNKEGWVEGKKFGSYLSVNGYSVDAGQEGFDLREITEKKWVGYCDWLELHSEGSQGTRHDRPWEGGAY</sequence>
<dbReference type="PANTHER" id="PTHR43963">
    <property type="entry name" value="CARBONYL REDUCTASE 1-RELATED"/>
    <property type="match status" value="1"/>
</dbReference>
<comment type="similarity">
    <text evidence="2">Belongs to the short-chain dehydrogenases/reductases (SDR) family.</text>
</comment>
<dbReference type="Gene3D" id="3.40.50.720">
    <property type="entry name" value="NAD(P)-binding Rossmann-like Domain"/>
    <property type="match status" value="1"/>
</dbReference>
<dbReference type="Pfam" id="PF00106">
    <property type="entry name" value="adh_short"/>
    <property type="match status" value="1"/>
</dbReference>
<evidence type="ECO:0000313" key="9">
    <source>
        <dbReference type="EMBL" id="KXH35320.1"/>
    </source>
</evidence>
<dbReference type="InterPro" id="IPR002347">
    <property type="entry name" value="SDR_fam"/>
</dbReference>
<comment type="caution">
    <text evidence="9">The sequence shown here is derived from an EMBL/GenBank/DDBJ whole genome shotgun (WGS) entry which is preliminary data.</text>
</comment>
<protein>
    <submittedName>
        <fullName evidence="9">Short chain dehydrogenase</fullName>
    </submittedName>
</protein>
<keyword evidence="3" id="KW-0479">Metal-binding</keyword>
<name>A0A135SHD2_9PEZI</name>
<proteinExistence type="inferred from homology"/>
<feature type="region of interest" description="Disordered" evidence="7">
    <location>
        <begin position="363"/>
        <end position="387"/>
    </location>
</feature>
<dbReference type="GO" id="GO:0016491">
    <property type="term" value="F:oxidoreductase activity"/>
    <property type="evidence" value="ECO:0007669"/>
    <property type="project" value="UniProtKB-KW"/>
</dbReference>
<evidence type="ECO:0000256" key="7">
    <source>
        <dbReference type="SAM" id="MobiDB-lite"/>
    </source>
</evidence>
<dbReference type="PRINTS" id="PR00081">
    <property type="entry name" value="GDHRDH"/>
</dbReference>
<dbReference type="Proteomes" id="UP000070328">
    <property type="component" value="Unassembled WGS sequence"/>
</dbReference>
<keyword evidence="4" id="KW-0862">Zinc</keyword>
<dbReference type="Gene3D" id="2.170.150.70">
    <property type="match status" value="1"/>
</dbReference>
<dbReference type="PROSITE" id="PS51891">
    <property type="entry name" value="CENP_V_GFA"/>
    <property type="match status" value="1"/>
</dbReference>
<comment type="similarity">
    <text evidence="1">Belongs to the Gfa family.</text>
</comment>
<dbReference type="InterPro" id="IPR036291">
    <property type="entry name" value="NAD(P)-bd_dom_sf"/>
</dbReference>
<dbReference type="SUPFAM" id="SSF51316">
    <property type="entry name" value="Mss4-like"/>
    <property type="match status" value="1"/>
</dbReference>
<reference evidence="9 10" key="1">
    <citation type="submission" date="2014-02" db="EMBL/GenBank/DDBJ databases">
        <title>The genome sequence of Colletotrichum simmondsii CBS122122.</title>
        <authorList>
            <person name="Baroncelli R."/>
            <person name="Thon M.R."/>
        </authorList>
    </citation>
    <scope>NUCLEOTIDE SEQUENCE [LARGE SCALE GENOMIC DNA]</scope>
    <source>
        <strain evidence="9 10">CBS122122</strain>
    </source>
</reference>
<keyword evidence="6" id="KW-0560">Oxidoreductase</keyword>
<evidence type="ECO:0000256" key="5">
    <source>
        <dbReference type="ARBA" id="ARBA00022857"/>
    </source>
</evidence>
<evidence type="ECO:0000256" key="4">
    <source>
        <dbReference type="ARBA" id="ARBA00022833"/>
    </source>
</evidence>
<gene>
    <name evidence="9" type="ORF">CSIM01_08895</name>
</gene>
<evidence type="ECO:0000256" key="2">
    <source>
        <dbReference type="ARBA" id="ARBA00006484"/>
    </source>
</evidence>
<dbReference type="GO" id="GO:0046872">
    <property type="term" value="F:metal ion binding"/>
    <property type="evidence" value="ECO:0007669"/>
    <property type="project" value="UniProtKB-KW"/>
</dbReference>
<dbReference type="OrthoDB" id="3930719at2759"/>
<evidence type="ECO:0000256" key="6">
    <source>
        <dbReference type="ARBA" id="ARBA00023002"/>
    </source>
</evidence>
<keyword evidence="5" id="KW-0521">NADP</keyword>
<evidence type="ECO:0000256" key="1">
    <source>
        <dbReference type="ARBA" id="ARBA00005495"/>
    </source>
</evidence>
<dbReference type="GO" id="GO:0016846">
    <property type="term" value="F:carbon-sulfur lyase activity"/>
    <property type="evidence" value="ECO:0007669"/>
    <property type="project" value="InterPro"/>
</dbReference>
<accession>A0A135SHD2</accession>
<dbReference type="PANTHER" id="PTHR43963:SF6">
    <property type="entry name" value="CHAIN DEHYDROGENASE FAMILY PROTEIN, PUTATIVE (AFU_ORTHOLOGUE AFUA_3G15350)-RELATED"/>
    <property type="match status" value="1"/>
</dbReference>
<evidence type="ECO:0000259" key="8">
    <source>
        <dbReference type="PROSITE" id="PS51891"/>
    </source>
</evidence>